<feature type="transmembrane region" description="Helical" evidence="12">
    <location>
        <begin position="142"/>
        <end position="161"/>
    </location>
</feature>
<keyword evidence="9 12" id="KW-0472">Membrane</keyword>
<evidence type="ECO:0000256" key="10">
    <source>
        <dbReference type="ARBA" id="ARBA00023180"/>
    </source>
</evidence>
<feature type="transmembrane region" description="Helical" evidence="12">
    <location>
        <begin position="173"/>
        <end position="191"/>
    </location>
</feature>
<keyword evidence="3" id="KW-0813">Transport</keyword>
<evidence type="ECO:0000256" key="4">
    <source>
        <dbReference type="ARBA" id="ARBA00022692"/>
    </source>
</evidence>
<organism evidence="14 15">
    <name type="scientific">Conger conger</name>
    <name type="common">Conger eel</name>
    <name type="synonym">Muraena conger</name>
    <dbReference type="NCBI Taxonomy" id="82655"/>
    <lineage>
        <taxon>Eukaryota</taxon>
        <taxon>Metazoa</taxon>
        <taxon>Chordata</taxon>
        <taxon>Craniata</taxon>
        <taxon>Vertebrata</taxon>
        <taxon>Euteleostomi</taxon>
        <taxon>Actinopterygii</taxon>
        <taxon>Neopterygii</taxon>
        <taxon>Teleostei</taxon>
        <taxon>Anguilliformes</taxon>
        <taxon>Congridae</taxon>
        <taxon>Conger</taxon>
    </lineage>
</organism>
<feature type="transmembrane region" description="Helical" evidence="12">
    <location>
        <begin position="490"/>
        <end position="510"/>
    </location>
</feature>
<dbReference type="GO" id="GO:0012505">
    <property type="term" value="C:endomembrane system"/>
    <property type="evidence" value="ECO:0007669"/>
    <property type="project" value="UniProtKB-SubCell"/>
</dbReference>
<dbReference type="InterPro" id="IPR005829">
    <property type="entry name" value="Sugar_transporter_CS"/>
</dbReference>
<feature type="transmembrane region" description="Helical" evidence="12">
    <location>
        <begin position="261"/>
        <end position="279"/>
    </location>
</feature>
<dbReference type="GO" id="GO:0015651">
    <property type="term" value="F:quaternary ammonium group transmembrane transporter activity"/>
    <property type="evidence" value="ECO:0007669"/>
    <property type="project" value="UniProtKB-ARBA"/>
</dbReference>
<feature type="compositionally biased region" description="Polar residues" evidence="11">
    <location>
        <begin position="537"/>
        <end position="553"/>
    </location>
</feature>
<dbReference type="InterPro" id="IPR036259">
    <property type="entry name" value="MFS_trans_sf"/>
</dbReference>
<dbReference type="EMBL" id="JAFJMO010000005">
    <property type="protein sequence ID" value="KAJ8276708.1"/>
    <property type="molecule type" value="Genomic_DNA"/>
</dbReference>
<keyword evidence="4 12" id="KW-0812">Transmembrane</keyword>
<keyword evidence="8" id="KW-0406">Ion transport</keyword>
<dbReference type="GO" id="GO:0006811">
    <property type="term" value="P:monoatomic ion transport"/>
    <property type="evidence" value="ECO:0007669"/>
    <property type="project" value="UniProtKB-KW"/>
</dbReference>
<feature type="transmembrane region" description="Helical" evidence="12">
    <location>
        <begin position="231"/>
        <end position="255"/>
    </location>
</feature>
<feature type="transmembrane region" description="Helical" evidence="12">
    <location>
        <begin position="374"/>
        <end position="395"/>
    </location>
</feature>
<evidence type="ECO:0000313" key="15">
    <source>
        <dbReference type="Proteomes" id="UP001152803"/>
    </source>
</evidence>
<comment type="subcellular location">
    <subcellularLocation>
        <location evidence="1">Endomembrane system</location>
        <topology evidence="1">Multi-pass membrane protein</topology>
    </subcellularLocation>
</comment>
<protein>
    <recommendedName>
        <fullName evidence="13">Major facilitator superfamily (MFS) profile domain-containing protein</fullName>
    </recommendedName>
</protein>
<dbReference type="GO" id="GO:0016020">
    <property type="term" value="C:membrane"/>
    <property type="evidence" value="ECO:0007669"/>
    <property type="project" value="InterPro"/>
</dbReference>
<feature type="region of interest" description="Disordered" evidence="11">
    <location>
        <begin position="533"/>
        <end position="553"/>
    </location>
</feature>
<dbReference type="PROSITE" id="PS00216">
    <property type="entry name" value="SUGAR_TRANSPORT_1"/>
    <property type="match status" value="1"/>
</dbReference>
<evidence type="ECO:0000256" key="12">
    <source>
        <dbReference type="SAM" id="Phobius"/>
    </source>
</evidence>
<accession>A0A9Q1DQC8</accession>
<evidence type="ECO:0000259" key="13">
    <source>
        <dbReference type="PROSITE" id="PS50850"/>
    </source>
</evidence>
<dbReference type="FunFam" id="1.20.1250.20:FF:000070">
    <property type="entry name" value="Solute carrier family 22 member 5"/>
    <property type="match status" value="1"/>
</dbReference>
<proteinExistence type="inferred from homology"/>
<dbReference type="SUPFAM" id="SSF103473">
    <property type="entry name" value="MFS general substrate transporter"/>
    <property type="match status" value="1"/>
</dbReference>
<dbReference type="GO" id="GO:0005524">
    <property type="term" value="F:ATP binding"/>
    <property type="evidence" value="ECO:0007669"/>
    <property type="project" value="UniProtKB-KW"/>
</dbReference>
<feature type="transmembrane region" description="Helical" evidence="12">
    <location>
        <begin position="343"/>
        <end position="362"/>
    </location>
</feature>
<keyword evidence="5" id="KW-0547">Nucleotide-binding</keyword>
<evidence type="ECO:0000256" key="7">
    <source>
        <dbReference type="ARBA" id="ARBA00022989"/>
    </source>
</evidence>
<keyword evidence="6" id="KW-0067">ATP-binding</keyword>
<sequence length="553" mass="62420">MHEKYYDDVTTFLGEWGPFQKLIMLLLCISVIPNGLSGLCIVFLAGTPPHHCLIPPNANISAEWRSYSIPLEEDDGVMRYSKCTRYKLDVITRLSDNGSVPGIDVNVTEIEQEVCKDGWEYDREMYASTIVTEWDLVCSDAWKVPMTTSMFFIGVLTGSFISGQLSDRFGRKIILFVTMGVQTLFTFFQIFSTSWFMFSALFFLVGMGQISNYVAAFVLGTEILSPNIRVIYSTVGVCLCFSTGYMMIPLMAFFIRDWRMLLIAIAVPGVFYFPLWRFIPESPRWLLSQGRVEEAEAILRGAAKKNRVTAPEVIFQTHQVENKLKKRNHHNICDLAKSSNIRWITVMLSCVWMVISIGYFALSLNTSNLYGDRFLNFFFSAAVEVPAYILAWPLFRSYPRRLCLFAMLFLGGVVLLLTQLIPKDLSSVSIALEMMGKFGVTVAFSIVYPYTAELYPTVLRNTAVCACSMASRLGSIAAPYFVYLGTYYKSLPYLLMGSFSVLGGLVSLMLPETYGMPLPETIDHMQTIQRCKKRQTSNDLSSESSPTENVSML</sequence>
<dbReference type="Pfam" id="PF00083">
    <property type="entry name" value="Sugar_tr"/>
    <property type="match status" value="1"/>
</dbReference>
<keyword evidence="7 12" id="KW-1133">Transmembrane helix</keyword>
<reference evidence="14" key="1">
    <citation type="journal article" date="2023" name="Science">
        <title>Genome structures resolve the early diversification of teleost fishes.</title>
        <authorList>
            <person name="Parey E."/>
            <person name="Louis A."/>
            <person name="Montfort J."/>
            <person name="Bouchez O."/>
            <person name="Roques C."/>
            <person name="Iampietro C."/>
            <person name="Lluch J."/>
            <person name="Castinel A."/>
            <person name="Donnadieu C."/>
            <person name="Desvignes T."/>
            <person name="Floi Bucao C."/>
            <person name="Jouanno E."/>
            <person name="Wen M."/>
            <person name="Mejri S."/>
            <person name="Dirks R."/>
            <person name="Jansen H."/>
            <person name="Henkel C."/>
            <person name="Chen W.J."/>
            <person name="Zahm M."/>
            <person name="Cabau C."/>
            <person name="Klopp C."/>
            <person name="Thompson A.W."/>
            <person name="Robinson-Rechavi M."/>
            <person name="Braasch I."/>
            <person name="Lecointre G."/>
            <person name="Bobe J."/>
            <person name="Postlethwait J.H."/>
            <person name="Berthelot C."/>
            <person name="Roest Crollius H."/>
            <person name="Guiguen Y."/>
        </authorList>
    </citation>
    <scope>NUCLEOTIDE SEQUENCE</scope>
    <source>
        <strain evidence="14">Concon-B</strain>
    </source>
</reference>
<dbReference type="InterPro" id="IPR005828">
    <property type="entry name" value="MFS_sugar_transport-like"/>
</dbReference>
<evidence type="ECO:0000256" key="5">
    <source>
        <dbReference type="ARBA" id="ARBA00022741"/>
    </source>
</evidence>
<evidence type="ECO:0000256" key="2">
    <source>
        <dbReference type="ARBA" id="ARBA00009203"/>
    </source>
</evidence>
<evidence type="ECO:0000256" key="11">
    <source>
        <dbReference type="SAM" id="MobiDB-lite"/>
    </source>
</evidence>
<feature type="domain" description="Major facilitator superfamily (MFS) profile" evidence="13">
    <location>
        <begin position="90"/>
        <end position="515"/>
    </location>
</feature>
<dbReference type="InterPro" id="IPR020846">
    <property type="entry name" value="MFS_dom"/>
</dbReference>
<evidence type="ECO:0000256" key="9">
    <source>
        <dbReference type="ARBA" id="ARBA00023136"/>
    </source>
</evidence>
<feature type="transmembrane region" description="Helical" evidence="12">
    <location>
        <begin position="463"/>
        <end position="484"/>
    </location>
</feature>
<dbReference type="AlphaFoldDB" id="A0A9Q1DQC8"/>
<evidence type="ECO:0000256" key="8">
    <source>
        <dbReference type="ARBA" id="ARBA00023065"/>
    </source>
</evidence>
<comment type="caution">
    <text evidence="14">The sequence shown here is derived from an EMBL/GenBank/DDBJ whole genome shotgun (WGS) entry which is preliminary data.</text>
</comment>
<dbReference type="PANTHER" id="PTHR24064">
    <property type="entry name" value="SOLUTE CARRIER FAMILY 22 MEMBER"/>
    <property type="match status" value="1"/>
</dbReference>
<gene>
    <name evidence="14" type="ORF">COCON_G00084600</name>
</gene>
<comment type="similarity">
    <text evidence="2">Belongs to the major facilitator (TC 2.A.1) superfamily. Organic cation transporter (TC 2.A.1.19) family.</text>
</comment>
<name>A0A9Q1DQC8_CONCO</name>
<dbReference type="PROSITE" id="PS50850">
    <property type="entry name" value="MFS"/>
    <property type="match status" value="1"/>
</dbReference>
<evidence type="ECO:0000256" key="6">
    <source>
        <dbReference type="ARBA" id="ARBA00022840"/>
    </source>
</evidence>
<feature type="transmembrane region" description="Helical" evidence="12">
    <location>
        <begin position="402"/>
        <end position="422"/>
    </location>
</feature>
<feature type="transmembrane region" description="Helical" evidence="12">
    <location>
        <begin position="197"/>
        <end position="219"/>
    </location>
</feature>
<evidence type="ECO:0000256" key="1">
    <source>
        <dbReference type="ARBA" id="ARBA00004127"/>
    </source>
</evidence>
<dbReference type="OrthoDB" id="3936150at2759"/>
<feature type="transmembrane region" description="Helical" evidence="12">
    <location>
        <begin position="22"/>
        <end position="45"/>
    </location>
</feature>
<keyword evidence="15" id="KW-1185">Reference proteome</keyword>
<keyword evidence="10" id="KW-0325">Glycoprotein</keyword>
<dbReference type="Proteomes" id="UP001152803">
    <property type="component" value="Unassembled WGS sequence"/>
</dbReference>
<evidence type="ECO:0000313" key="14">
    <source>
        <dbReference type="EMBL" id="KAJ8276708.1"/>
    </source>
</evidence>
<evidence type="ECO:0000256" key="3">
    <source>
        <dbReference type="ARBA" id="ARBA00022448"/>
    </source>
</evidence>
<dbReference type="Gene3D" id="1.20.1250.20">
    <property type="entry name" value="MFS general substrate transporter like domains"/>
    <property type="match status" value="1"/>
</dbReference>